<organism evidence="8 10">
    <name type="scientific">Streptomyces griseoviridis</name>
    <dbReference type="NCBI Taxonomy" id="45398"/>
    <lineage>
        <taxon>Bacteria</taxon>
        <taxon>Bacillati</taxon>
        <taxon>Actinomycetota</taxon>
        <taxon>Actinomycetes</taxon>
        <taxon>Kitasatosporales</taxon>
        <taxon>Streptomycetaceae</taxon>
        <taxon>Streptomyces</taxon>
    </lineage>
</organism>
<dbReference type="CDD" id="cd12167">
    <property type="entry name" value="2-Hacid_dh_8"/>
    <property type="match status" value="1"/>
</dbReference>
<evidence type="ECO:0000256" key="4">
    <source>
        <dbReference type="RuleBase" id="RU003719"/>
    </source>
</evidence>
<evidence type="ECO:0000259" key="6">
    <source>
        <dbReference type="Pfam" id="PF00389"/>
    </source>
</evidence>
<dbReference type="PANTHER" id="PTHR42789:SF1">
    <property type="entry name" value="D-ISOMER SPECIFIC 2-HYDROXYACID DEHYDROGENASE FAMILY PROTEIN (AFU_ORTHOLOGUE AFUA_6G10090)"/>
    <property type="match status" value="1"/>
</dbReference>
<dbReference type="Proteomes" id="UP000501753">
    <property type="component" value="Chromosome"/>
</dbReference>
<feature type="domain" description="D-isomer specific 2-hydroxyacid dehydrogenase NAD-binding" evidence="7">
    <location>
        <begin position="125"/>
        <end position="301"/>
    </location>
</feature>
<evidence type="ECO:0000313" key="9">
    <source>
        <dbReference type="EMBL" id="QCN83678.1"/>
    </source>
</evidence>
<dbReference type="SUPFAM" id="SSF52283">
    <property type="entry name" value="Formate/glycerate dehydrogenase catalytic domain-like"/>
    <property type="match status" value="1"/>
</dbReference>
<dbReference type="Pfam" id="PF00389">
    <property type="entry name" value="2-Hacid_dh"/>
    <property type="match status" value="1"/>
</dbReference>
<reference evidence="8 10" key="2">
    <citation type="submission" date="2018-12" db="EMBL/GenBank/DDBJ databases">
        <title>Streptomyces griseoviridis F1-27 complete genome.</title>
        <authorList>
            <person name="Mariita R.M."/>
            <person name="Sello J.K."/>
        </authorList>
    </citation>
    <scope>NUCLEOTIDE SEQUENCE [LARGE SCALE GENOMIC DNA]</scope>
    <source>
        <strain evidence="8 10">F1-27</strain>
    </source>
</reference>
<protein>
    <submittedName>
        <fullName evidence="9">3-phosphoglycerate dehydrogenase</fullName>
    </submittedName>
    <submittedName>
        <fullName evidence="8">Hydroxyacid dehydrogenase</fullName>
    </submittedName>
</protein>
<sequence>MTGSADRPGGPPRTVVALPAALRRELFAPGVWERLRAVADVTVVDAHSDRGALAAALPGARVLVTGWGTARIDGELLAAGDRLELVAHTGGAVSPYLGAELFARGVRVTQAGAAMARPVAEVALAFTLALLHRVHRFDHALRSGLDWETASVAPPRHEILDCPVGVIGASRTGRAYLALARALGARVSVYDPYLTAADAAELGVRQVSLDVLLAESRVVAVHAPALPETRHLLGRRELALLADGAALVNTARSWLVDEDALIAEVRTGRIDAALDVYDAEPLPLGHPLRSLPNVLLTPHQAAATVQGRLALGESTVAEIERFTAGRPLLHGVGAQALDRVESAEASAVEASAAEASAVEASTPHPHPRTEL</sequence>
<evidence type="ECO:0000256" key="2">
    <source>
        <dbReference type="ARBA" id="ARBA00023002"/>
    </source>
</evidence>
<evidence type="ECO:0000259" key="7">
    <source>
        <dbReference type="Pfam" id="PF02826"/>
    </source>
</evidence>
<keyword evidence="11" id="KW-1185">Reference proteome</keyword>
<evidence type="ECO:0000313" key="11">
    <source>
        <dbReference type="Proteomes" id="UP000501753"/>
    </source>
</evidence>
<dbReference type="RefSeq" id="WP_127182250.1">
    <property type="nucleotide sequence ID" value="NZ_CP029078.1"/>
</dbReference>
<evidence type="ECO:0000256" key="1">
    <source>
        <dbReference type="ARBA" id="ARBA00005854"/>
    </source>
</evidence>
<dbReference type="Gene3D" id="3.40.50.720">
    <property type="entry name" value="NAD(P)-binding Rossmann-like Domain"/>
    <property type="match status" value="2"/>
</dbReference>
<dbReference type="InterPro" id="IPR006140">
    <property type="entry name" value="D-isomer_DH_NAD-bd"/>
</dbReference>
<name>A0A3Q9KUD1_STRGD</name>
<evidence type="ECO:0000313" key="8">
    <source>
        <dbReference type="EMBL" id="AZS89481.1"/>
    </source>
</evidence>
<dbReference type="GO" id="GO:0051287">
    <property type="term" value="F:NAD binding"/>
    <property type="evidence" value="ECO:0007669"/>
    <property type="project" value="InterPro"/>
</dbReference>
<dbReference type="AlphaFoldDB" id="A0A3Q9KUD1"/>
<dbReference type="PANTHER" id="PTHR42789">
    <property type="entry name" value="D-ISOMER SPECIFIC 2-HYDROXYACID DEHYDROGENASE FAMILY PROTEIN (AFU_ORTHOLOGUE AFUA_6G10090)"/>
    <property type="match status" value="1"/>
</dbReference>
<dbReference type="InterPro" id="IPR050857">
    <property type="entry name" value="D-2-hydroxyacid_DH"/>
</dbReference>
<dbReference type="PROSITE" id="PS00670">
    <property type="entry name" value="D_2_HYDROXYACID_DH_2"/>
    <property type="match status" value="1"/>
</dbReference>
<dbReference type="Proteomes" id="UP000271291">
    <property type="component" value="Chromosome"/>
</dbReference>
<feature type="domain" description="D-isomer specific 2-hydroxyacid dehydrogenase catalytic" evidence="6">
    <location>
        <begin position="29"/>
        <end position="330"/>
    </location>
</feature>
<dbReference type="Pfam" id="PF02826">
    <property type="entry name" value="2-Hacid_dh_C"/>
    <property type="match status" value="1"/>
</dbReference>
<reference evidence="9 11" key="1">
    <citation type="submission" date="2018-04" db="EMBL/GenBank/DDBJ databases">
        <title>Complete genome sequences of Streptomyces griseoviridis K61 and characterization of antagonistic properties of biological control agents.</title>
        <authorList>
            <person name="Mariita R.M."/>
            <person name="Sello J.K."/>
        </authorList>
    </citation>
    <scope>NUCLEOTIDE SEQUENCE [LARGE SCALE GENOMIC DNA]</scope>
    <source>
        <strain evidence="9 11">K61</strain>
    </source>
</reference>
<feature type="compositionally biased region" description="Low complexity" evidence="5">
    <location>
        <begin position="348"/>
        <end position="361"/>
    </location>
</feature>
<evidence type="ECO:0000256" key="3">
    <source>
        <dbReference type="ARBA" id="ARBA00023027"/>
    </source>
</evidence>
<dbReference type="GO" id="GO:0016616">
    <property type="term" value="F:oxidoreductase activity, acting on the CH-OH group of donors, NAD or NADP as acceptor"/>
    <property type="evidence" value="ECO:0007669"/>
    <property type="project" value="InterPro"/>
</dbReference>
<accession>A0A3Q9KUD1</accession>
<dbReference type="KEGG" id="sgd:ELQ87_38450"/>
<dbReference type="OrthoDB" id="117809at2"/>
<dbReference type="EMBL" id="CP034687">
    <property type="protein sequence ID" value="AZS89481.1"/>
    <property type="molecule type" value="Genomic_DNA"/>
</dbReference>
<gene>
    <name evidence="9" type="ORF">DDJ31_00785</name>
    <name evidence="8" type="ORF">ELQ87_38450</name>
</gene>
<keyword evidence="3" id="KW-0520">NAD</keyword>
<dbReference type="InterPro" id="IPR029753">
    <property type="entry name" value="D-isomer_DH_CS"/>
</dbReference>
<comment type="similarity">
    <text evidence="1 4">Belongs to the D-isomer specific 2-hydroxyacid dehydrogenase family.</text>
</comment>
<feature type="region of interest" description="Disordered" evidence="5">
    <location>
        <begin position="348"/>
        <end position="371"/>
    </location>
</feature>
<keyword evidence="2 4" id="KW-0560">Oxidoreductase</keyword>
<dbReference type="InterPro" id="IPR006139">
    <property type="entry name" value="D-isomer_2_OHA_DH_cat_dom"/>
</dbReference>
<dbReference type="InterPro" id="IPR036291">
    <property type="entry name" value="NAD(P)-bd_dom_sf"/>
</dbReference>
<evidence type="ECO:0000313" key="10">
    <source>
        <dbReference type="Proteomes" id="UP000271291"/>
    </source>
</evidence>
<dbReference type="SUPFAM" id="SSF51735">
    <property type="entry name" value="NAD(P)-binding Rossmann-fold domains"/>
    <property type="match status" value="1"/>
</dbReference>
<evidence type="ECO:0000256" key="5">
    <source>
        <dbReference type="SAM" id="MobiDB-lite"/>
    </source>
</evidence>
<dbReference type="EMBL" id="CP029078">
    <property type="protein sequence ID" value="QCN83678.1"/>
    <property type="molecule type" value="Genomic_DNA"/>
</dbReference>
<proteinExistence type="inferred from homology"/>